<evidence type="ECO:0000313" key="1">
    <source>
        <dbReference type="EMBL" id="KSU84165.1"/>
    </source>
</evidence>
<dbReference type="AlphaFoldDB" id="A0A0V8JB10"/>
<reference evidence="1 2" key="1">
    <citation type="journal article" date="2014" name="Antonie Van Leeuwenhoek">
        <title>Fictibacillus enclensis sp. nov., isolated from marine sediment.</title>
        <authorList>
            <person name="Dastager S.G."/>
            <person name="Mawlankar R."/>
            <person name="Srinivasan K."/>
            <person name="Tang S.K."/>
            <person name="Lee J.C."/>
            <person name="Ramana V.V."/>
            <person name="Shouche Y.S."/>
        </authorList>
    </citation>
    <scope>NUCLEOTIDE SEQUENCE [LARGE SCALE GENOMIC DNA]</scope>
    <source>
        <strain evidence="1 2">NIO-1003</strain>
    </source>
</reference>
<organism evidence="1 2">
    <name type="scientific">Fictibacillus enclensis</name>
    <dbReference type="NCBI Taxonomy" id="1017270"/>
    <lineage>
        <taxon>Bacteria</taxon>
        <taxon>Bacillati</taxon>
        <taxon>Bacillota</taxon>
        <taxon>Bacilli</taxon>
        <taxon>Bacillales</taxon>
        <taxon>Fictibacillaceae</taxon>
        <taxon>Fictibacillus</taxon>
    </lineage>
</organism>
<dbReference type="EMBL" id="LNQN01000001">
    <property type="protein sequence ID" value="KSU84165.1"/>
    <property type="molecule type" value="Genomic_DNA"/>
</dbReference>
<protein>
    <submittedName>
        <fullName evidence="1">Uncharacterized protein</fullName>
    </submittedName>
</protein>
<gene>
    <name evidence="1" type="ORF">AS030_00935</name>
</gene>
<keyword evidence="2" id="KW-1185">Reference proteome</keyword>
<dbReference type="RefSeq" id="WP_061967381.1">
    <property type="nucleotide sequence ID" value="NZ_FMAV01000001.1"/>
</dbReference>
<accession>A0A0V8JB10</accession>
<name>A0A0V8JB10_9BACL</name>
<comment type="caution">
    <text evidence="1">The sequence shown here is derived from an EMBL/GenBank/DDBJ whole genome shotgun (WGS) entry which is preliminary data.</text>
</comment>
<dbReference type="OrthoDB" id="2964125at2"/>
<sequence length="153" mass="17846">MLITVQKEIVRATMKRQPVKNETSTDFFIGYDEQDIPFLILPTAPGLLLEDECYGISFQRDEFNPYKYHLDTHIAPVDLNRIRMFIDHLAFFFGPDHNMLNSYLQASGYQAYVCWSEKKQGEMIRETLMKYGSVSTKDEKKRYSDLLSQLLGS</sequence>
<dbReference type="Proteomes" id="UP000054099">
    <property type="component" value="Unassembled WGS sequence"/>
</dbReference>
<evidence type="ECO:0000313" key="2">
    <source>
        <dbReference type="Proteomes" id="UP000054099"/>
    </source>
</evidence>
<proteinExistence type="predicted"/>